<accession>A0ABQ2CZN3</accession>
<evidence type="ECO:0000313" key="2">
    <source>
        <dbReference type="Proteomes" id="UP000632222"/>
    </source>
</evidence>
<name>A0ABQ2CZN3_9DEIO</name>
<sequence>MLKNMKRKASKTTTPALSSDQDRIAAFLSFSPEVQRAYLRAMQSIDPAALHYLENHPEASKVLKQLQLDEVLSEAFKGLKK</sequence>
<protein>
    <recommendedName>
        <fullName evidence="3">Magnesium transporter MgtE intracellular domain-containing protein</fullName>
    </recommendedName>
</protein>
<proteinExistence type="predicted"/>
<reference evidence="2" key="1">
    <citation type="journal article" date="2019" name="Int. J. Syst. Evol. Microbiol.">
        <title>The Global Catalogue of Microorganisms (GCM) 10K type strain sequencing project: providing services to taxonomists for standard genome sequencing and annotation.</title>
        <authorList>
            <consortium name="The Broad Institute Genomics Platform"/>
            <consortium name="The Broad Institute Genome Sequencing Center for Infectious Disease"/>
            <person name="Wu L."/>
            <person name="Ma J."/>
        </authorList>
    </citation>
    <scope>NUCLEOTIDE SEQUENCE [LARGE SCALE GENOMIC DNA]</scope>
    <source>
        <strain evidence="2">JCM 14370</strain>
    </source>
</reference>
<evidence type="ECO:0000313" key="1">
    <source>
        <dbReference type="EMBL" id="GGJ32399.1"/>
    </source>
</evidence>
<dbReference type="Proteomes" id="UP000632222">
    <property type="component" value="Unassembled WGS sequence"/>
</dbReference>
<keyword evidence="2" id="KW-1185">Reference proteome</keyword>
<gene>
    <name evidence="1" type="ORF">GCM10008938_18260</name>
</gene>
<organism evidence="1 2">
    <name type="scientific">Deinococcus roseus</name>
    <dbReference type="NCBI Taxonomy" id="392414"/>
    <lineage>
        <taxon>Bacteria</taxon>
        <taxon>Thermotogati</taxon>
        <taxon>Deinococcota</taxon>
        <taxon>Deinococci</taxon>
        <taxon>Deinococcales</taxon>
        <taxon>Deinococcaceae</taxon>
        <taxon>Deinococcus</taxon>
    </lineage>
</organism>
<dbReference type="EMBL" id="BMOD01000005">
    <property type="protein sequence ID" value="GGJ32399.1"/>
    <property type="molecule type" value="Genomic_DNA"/>
</dbReference>
<evidence type="ECO:0008006" key="3">
    <source>
        <dbReference type="Google" id="ProtNLM"/>
    </source>
</evidence>
<comment type="caution">
    <text evidence="1">The sequence shown here is derived from an EMBL/GenBank/DDBJ whole genome shotgun (WGS) entry which is preliminary data.</text>
</comment>